<evidence type="ECO:0000256" key="1">
    <source>
        <dbReference type="SAM" id="MobiDB-lite"/>
    </source>
</evidence>
<name>A0A6J7HR32_9ZZZZ</name>
<organism evidence="2">
    <name type="scientific">freshwater metagenome</name>
    <dbReference type="NCBI Taxonomy" id="449393"/>
    <lineage>
        <taxon>unclassified sequences</taxon>
        <taxon>metagenomes</taxon>
        <taxon>ecological metagenomes</taxon>
    </lineage>
</organism>
<reference evidence="2" key="1">
    <citation type="submission" date="2020-05" db="EMBL/GenBank/DDBJ databases">
        <authorList>
            <person name="Chiriac C."/>
            <person name="Salcher M."/>
            <person name="Ghai R."/>
            <person name="Kavagutti S V."/>
        </authorList>
    </citation>
    <scope>NUCLEOTIDE SEQUENCE</scope>
</reference>
<evidence type="ECO:0000313" key="2">
    <source>
        <dbReference type="EMBL" id="CAB4919743.1"/>
    </source>
</evidence>
<accession>A0A6J7HR32</accession>
<sequence length="245" mass="25856">MRKFAIPTVAVAALSVAIVAPSYAQTPTPETTITASPKVSPSKAGTKAKPKSVNLTVNANWKTSGPDGENKPIVQKVKIDFPKGSLYLGGKYKAKCSESELARTRLDNNDKLTGKCAKAVVGSGTGSAWADTVKTQPKFQLVNGGAKNVYLYTVLKNPARVTTPVPGVIKKGGKHGGYELTLTVPQELQVVAGTPISLISVNVKTTAKNWIATTSCPKNKKWPFTVTSSQDTTADAVFSSFVKCS</sequence>
<feature type="compositionally biased region" description="Polar residues" evidence="1">
    <location>
        <begin position="27"/>
        <end position="39"/>
    </location>
</feature>
<gene>
    <name evidence="2" type="ORF">UFOPK3564_01762</name>
</gene>
<dbReference type="EMBL" id="CAFBMK010000100">
    <property type="protein sequence ID" value="CAB4919743.1"/>
    <property type="molecule type" value="Genomic_DNA"/>
</dbReference>
<protein>
    <submittedName>
        <fullName evidence="2">Unannotated protein</fullName>
    </submittedName>
</protein>
<dbReference type="AlphaFoldDB" id="A0A6J7HR32"/>
<proteinExistence type="predicted"/>
<feature type="region of interest" description="Disordered" evidence="1">
    <location>
        <begin position="27"/>
        <end position="50"/>
    </location>
</feature>